<evidence type="ECO:0000259" key="1">
    <source>
        <dbReference type="SMART" id="SM00953"/>
    </source>
</evidence>
<accession>A0A2T9JL42</accession>
<dbReference type="InterPro" id="IPR014914">
    <property type="entry name" value="RES_dom"/>
</dbReference>
<gene>
    <name evidence="2" type="ORF">DDF67_19700</name>
</gene>
<evidence type="ECO:0000313" key="3">
    <source>
        <dbReference type="Proteomes" id="UP000245073"/>
    </source>
</evidence>
<dbReference type="OrthoDB" id="9789501at2"/>
<proteinExistence type="predicted"/>
<name>A0A2T9JL42_9CAUL</name>
<dbReference type="Pfam" id="PF08808">
    <property type="entry name" value="RES"/>
    <property type="match status" value="1"/>
</dbReference>
<feature type="domain" description="RES" evidence="1">
    <location>
        <begin position="13"/>
        <end position="130"/>
    </location>
</feature>
<dbReference type="RefSeq" id="WP_109102536.1">
    <property type="nucleotide sequence ID" value="NZ_QDKQ01000065.1"/>
</dbReference>
<reference evidence="2 3" key="1">
    <citation type="submission" date="2018-04" db="EMBL/GenBank/DDBJ databases">
        <title>The genome sequence of Caulobacter sp. 744.</title>
        <authorList>
            <person name="Gao J."/>
            <person name="Sun J."/>
        </authorList>
    </citation>
    <scope>NUCLEOTIDE SEQUENCE [LARGE SCALE GENOMIC DNA]</scope>
    <source>
        <strain evidence="2 3">774</strain>
    </source>
</reference>
<sequence>MIVHRIAKAAHVDLDGEGARLYGGRWNLPGRPMLYTAASPSLAVLEVLVHLDLPPDLMPLDYRLLSIHVPDEAPSLVLDAVPADSIAVGDAFVAAGQALCLRVPSQVVPQEINTLLNPRHPAFAEVRVERDEPFRFDPRLFRPDAL</sequence>
<keyword evidence="3" id="KW-1185">Reference proteome</keyword>
<dbReference type="SMART" id="SM00953">
    <property type="entry name" value="RES"/>
    <property type="match status" value="1"/>
</dbReference>
<dbReference type="EMBL" id="QDKQ01000065">
    <property type="protein sequence ID" value="PVM84384.1"/>
    <property type="molecule type" value="Genomic_DNA"/>
</dbReference>
<dbReference type="AlphaFoldDB" id="A0A2T9JL42"/>
<comment type="caution">
    <text evidence="2">The sequence shown here is derived from an EMBL/GenBank/DDBJ whole genome shotgun (WGS) entry which is preliminary data.</text>
</comment>
<dbReference type="Proteomes" id="UP000245073">
    <property type="component" value="Unassembled WGS sequence"/>
</dbReference>
<evidence type="ECO:0000313" key="2">
    <source>
        <dbReference type="EMBL" id="PVM84384.1"/>
    </source>
</evidence>
<protein>
    <submittedName>
        <fullName evidence="2">RES domain-containing protein</fullName>
    </submittedName>
</protein>
<organism evidence="2 3">
    <name type="scientific">Caulobacter endophyticus</name>
    <dbReference type="NCBI Taxonomy" id="2172652"/>
    <lineage>
        <taxon>Bacteria</taxon>
        <taxon>Pseudomonadati</taxon>
        <taxon>Pseudomonadota</taxon>
        <taxon>Alphaproteobacteria</taxon>
        <taxon>Caulobacterales</taxon>
        <taxon>Caulobacteraceae</taxon>
        <taxon>Caulobacter</taxon>
    </lineage>
</organism>